<feature type="compositionally biased region" description="Low complexity" evidence="3">
    <location>
        <begin position="513"/>
        <end position="524"/>
    </location>
</feature>
<comment type="caution">
    <text evidence="2">Lacks conserved residue(s) required for the propagation of feature annotation.</text>
</comment>
<dbReference type="GO" id="GO:0042026">
    <property type="term" value="P:protein refolding"/>
    <property type="evidence" value="ECO:0007669"/>
    <property type="project" value="TreeGrafter"/>
</dbReference>
<dbReference type="SMART" id="SM00271">
    <property type="entry name" value="DnaJ"/>
    <property type="match status" value="1"/>
</dbReference>
<feature type="compositionally biased region" description="Acidic residues" evidence="3">
    <location>
        <begin position="946"/>
        <end position="958"/>
    </location>
</feature>
<feature type="compositionally biased region" description="Polar residues" evidence="3">
    <location>
        <begin position="468"/>
        <end position="499"/>
    </location>
</feature>
<feature type="compositionally biased region" description="Pro residues" evidence="3">
    <location>
        <begin position="187"/>
        <end position="198"/>
    </location>
</feature>
<feature type="domain" description="HECT" evidence="5">
    <location>
        <begin position="1"/>
        <end position="71"/>
    </location>
</feature>
<feature type="region of interest" description="Disordered" evidence="3">
    <location>
        <begin position="1036"/>
        <end position="1059"/>
    </location>
</feature>
<proteinExistence type="predicted"/>
<feature type="compositionally biased region" description="Pro residues" evidence="3">
    <location>
        <begin position="1049"/>
        <end position="1058"/>
    </location>
</feature>
<feature type="domain" description="J" evidence="4">
    <location>
        <begin position="95"/>
        <end position="161"/>
    </location>
</feature>
<evidence type="ECO:0000256" key="2">
    <source>
        <dbReference type="PROSITE-ProRule" id="PRU00104"/>
    </source>
</evidence>
<dbReference type="InterPro" id="IPR001623">
    <property type="entry name" value="DnaJ_domain"/>
</dbReference>
<feature type="compositionally biased region" description="Polar residues" evidence="3">
    <location>
        <begin position="824"/>
        <end position="839"/>
    </location>
</feature>
<reference evidence="6 7" key="1">
    <citation type="submission" date="2017-03" db="EMBL/GenBank/DDBJ databases">
        <title>Genomes of endolithic fungi from Antarctica.</title>
        <authorList>
            <person name="Coleine C."/>
            <person name="Masonjones S."/>
            <person name="Stajich J.E."/>
        </authorList>
    </citation>
    <scope>NUCLEOTIDE SEQUENCE [LARGE SCALE GENOMIC DNA]</scope>
    <source>
        <strain evidence="6 7">CCFEE 5187</strain>
    </source>
</reference>
<evidence type="ECO:0008006" key="8">
    <source>
        <dbReference type="Google" id="ProtNLM"/>
    </source>
</evidence>
<feature type="region of interest" description="Disordered" evidence="3">
    <location>
        <begin position="752"/>
        <end position="783"/>
    </location>
</feature>
<feature type="region of interest" description="Disordered" evidence="3">
    <location>
        <begin position="259"/>
        <end position="606"/>
    </location>
</feature>
<sequence>LDVSSVRAVAVYEGWKDDNTNKPLSRDDVEDLWVIRWFWELFEGAGSQDQRKLLSFITGSDRIPAVGATNLVVKIWHCYLLRPTAVMVKPDVKRNYYADLELPPDACVEDVKKQFRKLALKYHPDRNPGRETDVIHKFQAIQAAHEILRDPETKSKYDGDRRKAGLYPTPASYYARPTPPTRSSYAPPFPTDFPPPPRRAQQSQSNAGRSAAGEAKPATPNAANRYANFPKTPGAERPFGRKGSAQQEQANNVYNAWKNVHPNGAKEPSSFESQPSRTTPQRPRNTRAGTHFPTEEEIRKGTNYRPRPQASNAAEDDSAFSRFHNSSQPGLGRSNTTRIPKKPGFDPATPGADERQASGTTNYFTSSRHDRRQPERTQTDFPPPPPRAPTAKKPDPLGQFRARHNEDDVPFAEPNRLRTPYSSHLGEKTDPYFSAEGVRRTASTRDTTRSNRTASFKDSNTGRHRSASPASQGAHAQSESSPRAQAQTFGDMGSNGSQQKQKKSPPFAEYGESESGSGTTSDGTSDAEDMPSHIFSQTANGKQKVPIHLDPLQRPKATPSPPSRRQNSGSPLRETTSGDGTFGREKTQTRAQDGLANGMGQKSKSTMYDDHLNFSANKKWSDWWPFGSTKPPPSVSQQQQNKLSSVKVPNWAYPSSVSPPKQTHGGAKADQPDGPMTKRSTSAKRSHSVSFDFPPWRFAARTDGGASDSYFVNVPCFPCHDSQRLSSHHIQPIAPQDTADTIYPNSFTIPTTDNAFDRTAPSDTTGFKSRSTENINTKFSPGDWTGKFTGSTEYFANPPPPLARKDSRAQTSPTRWGRPKSHTLQHATSVSGTAYNASNLDGMPASSMPPPPPPPPRPLRAHASEGNTTMPAPPNEVKFSAEEWARTLKEPTWVFPPPAPTTSKTKQPSRKQSRSTVKPGVVPKPASVSAVVDEDDEGVNHTAEGADQEQSDAMDIDPDPIHPPPPPRASEPVRVVSVPPSPWRNGHPTPDSNLEVNLADLAGITPLAPATGAGLKDLADIASTLPFASRASSLHPTHGTFAPQNLELPLPPKAPQPPTKLTKSSWASYLHSMGAYMRAWVIYNGKMVAHFTARQQVVEDLIVREGEGWLNAKGEPSSSVSAIGGAEVDGAIKGFQSYEKAIKEDERVREHWNVSREKHAKAVETFGRSRMSVLASGAAGGLPNF</sequence>
<feature type="compositionally biased region" description="Polar residues" evidence="3">
    <location>
        <begin position="635"/>
        <end position="644"/>
    </location>
</feature>
<feature type="region of interest" description="Disordered" evidence="3">
    <location>
        <begin position="796"/>
        <end position="875"/>
    </location>
</feature>
<feature type="compositionally biased region" description="Polar residues" evidence="3">
    <location>
        <begin position="323"/>
        <end position="338"/>
    </location>
</feature>
<keyword evidence="1 2" id="KW-0833">Ubl conjugation pathway</keyword>
<dbReference type="SUPFAM" id="SSF56204">
    <property type="entry name" value="Hect, E3 ligase catalytic domain"/>
    <property type="match status" value="1"/>
</dbReference>
<dbReference type="InterPro" id="IPR000569">
    <property type="entry name" value="HECT_dom"/>
</dbReference>
<dbReference type="PROSITE" id="PS50076">
    <property type="entry name" value="DNAJ_2"/>
    <property type="match status" value="1"/>
</dbReference>
<feature type="region of interest" description="Disordered" evidence="3">
    <location>
        <begin position="147"/>
        <end position="247"/>
    </location>
</feature>
<feature type="compositionally biased region" description="Polar residues" evidence="3">
    <location>
        <begin position="563"/>
        <end position="579"/>
    </location>
</feature>
<dbReference type="GO" id="GO:0005737">
    <property type="term" value="C:cytoplasm"/>
    <property type="evidence" value="ECO:0007669"/>
    <property type="project" value="TreeGrafter"/>
</dbReference>
<dbReference type="PROSITE" id="PS00636">
    <property type="entry name" value="DNAJ_1"/>
    <property type="match status" value="1"/>
</dbReference>
<name>A0A4U0VZ18_9PEZI</name>
<dbReference type="InterPro" id="IPR036869">
    <property type="entry name" value="J_dom_sf"/>
</dbReference>
<protein>
    <recommendedName>
        <fullName evidence="8">J domain-containing protein</fullName>
    </recommendedName>
</protein>
<evidence type="ECO:0000313" key="6">
    <source>
        <dbReference type="EMBL" id="TKA54236.1"/>
    </source>
</evidence>
<feature type="compositionally biased region" description="Polar residues" evidence="3">
    <location>
        <begin position="270"/>
        <end position="283"/>
    </location>
</feature>
<feature type="compositionally biased region" description="Pro residues" evidence="3">
    <location>
        <begin position="847"/>
        <end position="858"/>
    </location>
</feature>
<dbReference type="EMBL" id="NAJN01002324">
    <property type="protein sequence ID" value="TKA54236.1"/>
    <property type="molecule type" value="Genomic_DNA"/>
</dbReference>
<dbReference type="InterPro" id="IPR035983">
    <property type="entry name" value="Hect_E3_ubiquitin_ligase"/>
</dbReference>
<dbReference type="OrthoDB" id="10250354at2759"/>
<dbReference type="InterPro" id="IPR018253">
    <property type="entry name" value="DnaJ_domain_CS"/>
</dbReference>
<dbReference type="STRING" id="331657.A0A4U0VZ18"/>
<dbReference type="GO" id="GO:0051082">
    <property type="term" value="F:unfolded protein binding"/>
    <property type="evidence" value="ECO:0007669"/>
    <property type="project" value="TreeGrafter"/>
</dbReference>
<keyword evidence="7" id="KW-1185">Reference proteome</keyword>
<dbReference type="PRINTS" id="PR00625">
    <property type="entry name" value="JDOMAIN"/>
</dbReference>
<feature type="compositionally biased region" description="Low complexity" evidence="3">
    <location>
        <begin position="440"/>
        <end position="454"/>
    </location>
</feature>
<dbReference type="PANTHER" id="PTHR43096:SF58">
    <property type="entry name" value="CHAPERONE DNAJ-DOMAIN SUPERFAMILY PROTEIN"/>
    <property type="match status" value="1"/>
</dbReference>
<comment type="caution">
    <text evidence="6">The sequence shown here is derived from an EMBL/GenBank/DDBJ whole genome shotgun (WGS) entry which is preliminary data.</text>
</comment>
<dbReference type="PANTHER" id="PTHR43096">
    <property type="entry name" value="DNAJ HOMOLOG 1, MITOCHONDRIAL-RELATED"/>
    <property type="match status" value="1"/>
</dbReference>
<dbReference type="Gene3D" id="3.30.2410.10">
    <property type="entry name" value="Hect, E3 ligase catalytic domain"/>
    <property type="match status" value="1"/>
</dbReference>
<organism evidence="6 7">
    <name type="scientific">Cryomyces minteri</name>
    <dbReference type="NCBI Taxonomy" id="331657"/>
    <lineage>
        <taxon>Eukaryota</taxon>
        <taxon>Fungi</taxon>
        <taxon>Dikarya</taxon>
        <taxon>Ascomycota</taxon>
        <taxon>Pezizomycotina</taxon>
        <taxon>Dothideomycetes</taxon>
        <taxon>Dothideomycetes incertae sedis</taxon>
        <taxon>Cryomyces</taxon>
    </lineage>
</organism>
<dbReference type="Gene3D" id="1.10.287.110">
    <property type="entry name" value="DnaJ domain"/>
    <property type="match status" value="1"/>
</dbReference>
<dbReference type="Pfam" id="PF00632">
    <property type="entry name" value="HECT"/>
    <property type="match status" value="1"/>
</dbReference>
<feature type="compositionally biased region" description="Low complexity" evidence="3">
    <location>
        <begin position="917"/>
        <end position="931"/>
    </location>
</feature>
<dbReference type="GO" id="GO:0004842">
    <property type="term" value="F:ubiquitin-protein transferase activity"/>
    <property type="evidence" value="ECO:0007669"/>
    <property type="project" value="InterPro"/>
</dbReference>
<feature type="compositionally biased region" description="Polar residues" evidence="3">
    <location>
        <begin position="357"/>
        <end position="366"/>
    </location>
</feature>
<dbReference type="PROSITE" id="PS50237">
    <property type="entry name" value="HECT"/>
    <property type="match status" value="1"/>
</dbReference>
<accession>A0A4U0VZ18</accession>
<evidence type="ECO:0000313" key="7">
    <source>
        <dbReference type="Proteomes" id="UP000308768"/>
    </source>
</evidence>
<gene>
    <name evidence="6" type="ORF">B0A49_13535</name>
</gene>
<feature type="compositionally biased region" description="Basic and acidic residues" evidence="3">
    <location>
        <begin position="147"/>
        <end position="163"/>
    </location>
</feature>
<dbReference type="AlphaFoldDB" id="A0A4U0VZ18"/>
<feature type="region of interest" description="Disordered" evidence="3">
    <location>
        <begin position="890"/>
        <end position="974"/>
    </location>
</feature>
<evidence type="ECO:0000259" key="5">
    <source>
        <dbReference type="PROSITE" id="PS50237"/>
    </source>
</evidence>
<evidence type="ECO:0000259" key="4">
    <source>
        <dbReference type="PROSITE" id="PS50076"/>
    </source>
</evidence>
<dbReference type="Pfam" id="PF00226">
    <property type="entry name" value="DnaJ"/>
    <property type="match status" value="1"/>
</dbReference>
<dbReference type="Proteomes" id="UP000308768">
    <property type="component" value="Unassembled WGS sequence"/>
</dbReference>
<feature type="compositionally biased region" description="Polar residues" evidence="3">
    <location>
        <begin position="761"/>
        <end position="779"/>
    </location>
</feature>
<feature type="non-terminal residue" evidence="6">
    <location>
        <position position="1"/>
    </location>
</feature>
<dbReference type="CDD" id="cd06257">
    <property type="entry name" value="DnaJ"/>
    <property type="match status" value="1"/>
</dbReference>
<evidence type="ECO:0000256" key="1">
    <source>
        <dbReference type="ARBA" id="ARBA00022786"/>
    </source>
</evidence>
<feature type="region of interest" description="Disordered" evidence="3">
    <location>
        <begin position="622"/>
        <end position="686"/>
    </location>
</feature>
<evidence type="ECO:0000256" key="3">
    <source>
        <dbReference type="SAM" id="MobiDB-lite"/>
    </source>
</evidence>
<dbReference type="SUPFAM" id="SSF46565">
    <property type="entry name" value="Chaperone J-domain"/>
    <property type="match status" value="1"/>
</dbReference>